<accession>A0ABV3EMY3</accession>
<evidence type="ECO:0000256" key="2">
    <source>
        <dbReference type="SAM" id="SignalP"/>
    </source>
</evidence>
<proteinExistence type="predicted"/>
<comment type="caution">
    <text evidence="4">The sequence shown here is derived from an EMBL/GenBank/DDBJ whole genome shotgun (WGS) entry which is preliminary data.</text>
</comment>
<protein>
    <submittedName>
        <fullName evidence="4">DUF4232 domain-containing protein</fullName>
    </submittedName>
</protein>
<feature type="domain" description="DUF4232" evidence="3">
    <location>
        <begin position="96"/>
        <end position="206"/>
    </location>
</feature>
<keyword evidence="5" id="KW-1185">Reference proteome</keyword>
<name>A0ABV3EMY3_9ACTN</name>
<evidence type="ECO:0000256" key="1">
    <source>
        <dbReference type="SAM" id="MobiDB-lite"/>
    </source>
</evidence>
<sequence length="223" mass="21386">MVHAVRPRRTAAALAALSLGALALTACGGGTGKDTAAPATSAAPSSAGTGKPSATPSTAGPGDGGGTAGGSPDGGGTPPPPEAGSDDGQDGGVGMCETKDMAWTVTVASEPAHHALLTAVNKGGAPCLLPVNELVITVPGLDGAAGHVGPEGTDRIVDPGGRSYAGVRFSRGDDAGGRSADKVEVALTAAETPATLPVGDGPVTVDDMLVTSFFGTAEDALSH</sequence>
<feature type="region of interest" description="Disordered" evidence="1">
    <location>
        <begin position="31"/>
        <end position="95"/>
    </location>
</feature>
<feature type="compositionally biased region" description="Low complexity" evidence="1">
    <location>
        <begin position="35"/>
        <end position="60"/>
    </location>
</feature>
<keyword evidence="2" id="KW-0732">Signal</keyword>
<evidence type="ECO:0000313" key="4">
    <source>
        <dbReference type="EMBL" id="MEU9577557.1"/>
    </source>
</evidence>
<evidence type="ECO:0000259" key="3">
    <source>
        <dbReference type="Pfam" id="PF14016"/>
    </source>
</evidence>
<gene>
    <name evidence="4" type="ORF">AB0D95_09870</name>
</gene>
<dbReference type="RefSeq" id="WP_359270864.1">
    <property type="nucleotide sequence ID" value="NZ_JBEZNA010000016.1"/>
</dbReference>
<dbReference type="PROSITE" id="PS51257">
    <property type="entry name" value="PROKAR_LIPOPROTEIN"/>
    <property type="match status" value="1"/>
</dbReference>
<dbReference type="EMBL" id="JBEZNA010000016">
    <property type="protein sequence ID" value="MEU9577557.1"/>
    <property type="molecule type" value="Genomic_DNA"/>
</dbReference>
<feature type="signal peptide" evidence="2">
    <location>
        <begin position="1"/>
        <end position="23"/>
    </location>
</feature>
<feature type="chain" id="PRO_5046357571" evidence="2">
    <location>
        <begin position="24"/>
        <end position="223"/>
    </location>
</feature>
<reference evidence="4 5" key="1">
    <citation type="submission" date="2024-06" db="EMBL/GenBank/DDBJ databases">
        <title>The Natural Products Discovery Center: Release of the First 8490 Sequenced Strains for Exploring Actinobacteria Biosynthetic Diversity.</title>
        <authorList>
            <person name="Kalkreuter E."/>
            <person name="Kautsar S.A."/>
            <person name="Yang D."/>
            <person name="Bader C.D."/>
            <person name="Teijaro C.N."/>
            <person name="Fluegel L."/>
            <person name="Davis C.M."/>
            <person name="Simpson J.R."/>
            <person name="Lauterbach L."/>
            <person name="Steele A.D."/>
            <person name="Gui C."/>
            <person name="Meng S."/>
            <person name="Li G."/>
            <person name="Viehrig K."/>
            <person name="Ye F."/>
            <person name="Su P."/>
            <person name="Kiefer A.F."/>
            <person name="Nichols A."/>
            <person name="Cepeda A.J."/>
            <person name="Yan W."/>
            <person name="Fan B."/>
            <person name="Jiang Y."/>
            <person name="Adhikari A."/>
            <person name="Zheng C.-J."/>
            <person name="Schuster L."/>
            <person name="Cowan T.M."/>
            <person name="Smanski M.J."/>
            <person name="Chevrette M.G."/>
            <person name="De Carvalho L.P.S."/>
            <person name="Shen B."/>
        </authorList>
    </citation>
    <scope>NUCLEOTIDE SEQUENCE [LARGE SCALE GENOMIC DNA]</scope>
    <source>
        <strain evidence="4 5">NPDC048117</strain>
    </source>
</reference>
<dbReference type="Proteomes" id="UP001551584">
    <property type="component" value="Unassembled WGS sequence"/>
</dbReference>
<dbReference type="Pfam" id="PF14016">
    <property type="entry name" value="DUF4232"/>
    <property type="match status" value="1"/>
</dbReference>
<feature type="compositionally biased region" description="Gly residues" evidence="1">
    <location>
        <begin position="61"/>
        <end position="76"/>
    </location>
</feature>
<evidence type="ECO:0000313" key="5">
    <source>
        <dbReference type="Proteomes" id="UP001551584"/>
    </source>
</evidence>
<organism evidence="4 5">
    <name type="scientific">Streptomyces chilikensis</name>
    <dbReference type="NCBI Taxonomy" id="1194079"/>
    <lineage>
        <taxon>Bacteria</taxon>
        <taxon>Bacillati</taxon>
        <taxon>Actinomycetota</taxon>
        <taxon>Actinomycetes</taxon>
        <taxon>Kitasatosporales</taxon>
        <taxon>Streptomycetaceae</taxon>
        <taxon>Streptomyces</taxon>
    </lineage>
</organism>
<dbReference type="InterPro" id="IPR025326">
    <property type="entry name" value="DUF4232"/>
</dbReference>